<evidence type="ECO:0000313" key="1">
    <source>
        <dbReference type="EMBL" id="MEX3930876.1"/>
    </source>
</evidence>
<name>A0ACC6TU27_9BURK</name>
<proteinExistence type="predicted"/>
<accession>A0ACC6TU27</accession>
<keyword evidence="2" id="KW-1185">Reference proteome</keyword>
<sequence>MCFVVSDAVWFWFAFVAGIRDAPGGAGVAPARGGAYFSLQRQRKAGKRKPLTPPALDLYPRALNVPGSNRGFSNDRQAPAKTYVYQLEQRLILYGLNLQRLGKSTAYRGGTSLIAGLCAS</sequence>
<evidence type="ECO:0000313" key="2">
    <source>
        <dbReference type="Proteomes" id="UP001558850"/>
    </source>
</evidence>
<dbReference type="Proteomes" id="UP001558850">
    <property type="component" value="Unassembled WGS sequence"/>
</dbReference>
<comment type="caution">
    <text evidence="1">The sequence shown here is derived from an EMBL/GenBank/DDBJ whole genome shotgun (WGS) entry which is preliminary data.</text>
</comment>
<gene>
    <name evidence="1" type="ORF">AB4Y32_03485</name>
</gene>
<dbReference type="EMBL" id="JBFRCH010000002">
    <property type="protein sequence ID" value="MEX3930876.1"/>
    <property type="molecule type" value="Genomic_DNA"/>
</dbReference>
<reference evidence="1" key="1">
    <citation type="submission" date="2024-07" db="EMBL/GenBank/DDBJ databases">
        <title>A survey of Mimosa microsymbionts across Brazilian biomes reveals a high diversity of Paraburkholderia nodulating endemic species, but also that Cupriavidus is common as a symbiont of widespread species.</title>
        <authorList>
            <person name="Rouws L."/>
            <person name="Barauna A."/>
            <person name="Beukes C."/>
            <person name="Rouws J.R.C."/>
            <person name="De Faria S.M."/>
            <person name="Gross E."/>
            <person name="Bueno Dos Reis Junior F."/>
            <person name="Simon M.F."/>
            <person name="Maluk M."/>
            <person name="Odee D.W."/>
            <person name="Kenicer G."/>
            <person name="Young J.P.W."/>
            <person name="Reis V.M."/>
            <person name="Zilli J."/>
            <person name="James E.K."/>
        </authorList>
    </citation>
    <scope>NUCLEOTIDE SEQUENCE</scope>
    <source>
        <strain evidence="1">EG181B</strain>
    </source>
</reference>
<organism evidence="1 2">
    <name type="scientific">Paraburkholderia phymatum</name>
    <dbReference type="NCBI Taxonomy" id="148447"/>
    <lineage>
        <taxon>Bacteria</taxon>
        <taxon>Pseudomonadati</taxon>
        <taxon>Pseudomonadota</taxon>
        <taxon>Betaproteobacteria</taxon>
        <taxon>Burkholderiales</taxon>
        <taxon>Burkholderiaceae</taxon>
        <taxon>Paraburkholderia</taxon>
    </lineage>
</organism>
<protein>
    <submittedName>
        <fullName evidence="1">Uncharacterized protein</fullName>
    </submittedName>
</protein>